<reference evidence="1" key="1">
    <citation type="journal article" date="2014" name="Front. Microbiol.">
        <title>High frequency of phylogenetically diverse reductive dehalogenase-homologous genes in deep subseafloor sedimentary metagenomes.</title>
        <authorList>
            <person name="Kawai M."/>
            <person name="Futagami T."/>
            <person name="Toyoda A."/>
            <person name="Takaki Y."/>
            <person name="Nishi S."/>
            <person name="Hori S."/>
            <person name="Arai W."/>
            <person name="Tsubouchi T."/>
            <person name="Morono Y."/>
            <person name="Uchiyama I."/>
            <person name="Ito T."/>
            <person name="Fujiyama A."/>
            <person name="Inagaki F."/>
            <person name="Takami H."/>
        </authorList>
    </citation>
    <scope>NUCLEOTIDE SEQUENCE</scope>
    <source>
        <strain evidence="1">Expedition CK06-06</strain>
    </source>
</reference>
<dbReference type="EMBL" id="BARS01023506">
    <property type="protein sequence ID" value="GAG12233.1"/>
    <property type="molecule type" value="Genomic_DNA"/>
</dbReference>
<proteinExistence type="predicted"/>
<dbReference type="AlphaFoldDB" id="X0VIB1"/>
<organism evidence="1">
    <name type="scientific">marine sediment metagenome</name>
    <dbReference type="NCBI Taxonomy" id="412755"/>
    <lineage>
        <taxon>unclassified sequences</taxon>
        <taxon>metagenomes</taxon>
        <taxon>ecological metagenomes</taxon>
    </lineage>
</organism>
<evidence type="ECO:0000313" key="1">
    <source>
        <dbReference type="EMBL" id="GAG12233.1"/>
    </source>
</evidence>
<accession>X0VIB1</accession>
<feature type="non-terminal residue" evidence="1">
    <location>
        <position position="1"/>
    </location>
</feature>
<feature type="non-terminal residue" evidence="1">
    <location>
        <position position="269"/>
    </location>
</feature>
<protein>
    <submittedName>
        <fullName evidence="1">Uncharacterized protein</fullName>
    </submittedName>
</protein>
<comment type="caution">
    <text evidence="1">The sequence shown here is derived from an EMBL/GenBank/DDBJ whole genome shotgun (WGS) entry which is preliminary data.</text>
</comment>
<gene>
    <name evidence="1" type="ORF">S01H1_37430</name>
</gene>
<sequence length="269" mass="30541">QYGKYLLSIGKWKPVYYAFFDNDILYDGECAGVVEVQNDIEPRIQENTPRLRTQYSFTSRETDFAQYYETRNRDGSLSELERLKMQSSPEKLYSLTAPLGSADLSFNKAPRLKLQLYTGAISGSLNVTTGSFQQLQIPQIDMQIQYKTQVRSLIDDATAEQLSNGVVDPNMQAEGLNLGVFADGTFIEVTPANILLTLEEENTIFDRENFEIEVFKIENEIDRVTKKSTEVLTPLSFILEESAIKNNLLQTLDGPTPIYTPDSSFVEYY</sequence>
<name>X0VIB1_9ZZZZ</name>